<keyword evidence="2 4" id="KW-0238">DNA-binding</keyword>
<dbReference type="Gene3D" id="1.10.10.60">
    <property type="entry name" value="Homeodomain-like"/>
    <property type="match status" value="1"/>
</dbReference>
<gene>
    <name evidence="6" type="ORF">IQ63_36555</name>
</gene>
<organism evidence="6 7">
    <name type="scientific">Streptomyces acidiscabies</name>
    <dbReference type="NCBI Taxonomy" id="42234"/>
    <lineage>
        <taxon>Bacteria</taxon>
        <taxon>Bacillati</taxon>
        <taxon>Actinomycetota</taxon>
        <taxon>Actinomycetes</taxon>
        <taxon>Kitasatosporales</taxon>
        <taxon>Streptomycetaceae</taxon>
        <taxon>Streptomyces</taxon>
    </lineage>
</organism>
<protein>
    <recommendedName>
        <fullName evidence="5">HTH tetR-type domain-containing protein</fullName>
    </recommendedName>
</protein>
<dbReference type="Proteomes" id="UP000037151">
    <property type="component" value="Unassembled WGS sequence"/>
</dbReference>
<evidence type="ECO:0000256" key="4">
    <source>
        <dbReference type="PROSITE-ProRule" id="PRU00335"/>
    </source>
</evidence>
<proteinExistence type="predicted"/>
<dbReference type="RefSeq" id="WP_050374454.1">
    <property type="nucleotide sequence ID" value="NZ_KQ257833.1"/>
</dbReference>
<dbReference type="PANTHER" id="PTHR30055:SF234">
    <property type="entry name" value="HTH-TYPE TRANSCRIPTIONAL REGULATOR BETI"/>
    <property type="match status" value="1"/>
</dbReference>
<sequence>MTDQLGLRERKKLRTAEHIANTALALFLERGFADVSVADVADAAEVSKKTVFNYFPAKEDLVLFPIRDHKSEPARVVRTRKPGESPVAALRRHFLTGLEERDPITGLADYDEFLAFQGMVMSTPSLKLRLLEQWTDSEVVLAEALAEALGEPADAIVPSALASLIISVQRTLIVRNVERMLVGADPAAVHAQCAAEAERAFGLLEKSLA</sequence>
<evidence type="ECO:0000313" key="7">
    <source>
        <dbReference type="Proteomes" id="UP000037151"/>
    </source>
</evidence>
<dbReference type="InterPro" id="IPR001647">
    <property type="entry name" value="HTH_TetR"/>
</dbReference>
<dbReference type="PROSITE" id="PS50977">
    <property type="entry name" value="HTH_TETR_2"/>
    <property type="match status" value="1"/>
</dbReference>
<dbReference type="SUPFAM" id="SSF46689">
    <property type="entry name" value="Homeodomain-like"/>
    <property type="match status" value="1"/>
</dbReference>
<reference evidence="7" key="1">
    <citation type="submission" date="2014-07" db="EMBL/GenBank/DDBJ databases">
        <title>Genome sequencing of plant-pathogenic Streptomyces species.</title>
        <authorList>
            <person name="Harrison J."/>
            <person name="Sapp M."/>
            <person name="Thwaites R."/>
            <person name="Studholme D.J."/>
        </authorList>
    </citation>
    <scope>NUCLEOTIDE SEQUENCE [LARGE SCALE GENOMIC DNA]</scope>
    <source>
        <strain evidence="7">NCPPB 4445</strain>
    </source>
</reference>
<dbReference type="InterPro" id="IPR009057">
    <property type="entry name" value="Homeodomain-like_sf"/>
</dbReference>
<name>A0A0L0JMD3_9ACTN</name>
<dbReference type="Pfam" id="PF00440">
    <property type="entry name" value="TetR_N"/>
    <property type="match status" value="1"/>
</dbReference>
<evidence type="ECO:0000259" key="5">
    <source>
        <dbReference type="PROSITE" id="PS50977"/>
    </source>
</evidence>
<dbReference type="AlphaFoldDB" id="A0A0L0JMD3"/>
<dbReference type="PATRIC" id="fig|42234.21.peg.7525"/>
<dbReference type="PANTHER" id="PTHR30055">
    <property type="entry name" value="HTH-TYPE TRANSCRIPTIONAL REGULATOR RUTR"/>
    <property type="match status" value="1"/>
</dbReference>
<keyword evidence="1" id="KW-0805">Transcription regulation</keyword>
<dbReference type="PRINTS" id="PR00455">
    <property type="entry name" value="HTHTETR"/>
</dbReference>
<dbReference type="GO" id="GO:0000976">
    <property type="term" value="F:transcription cis-regulatory region binding"/>
    <property type="evidence" value="ECO:0007669"/>
    <property type="project" value="TreeGrafter"/>
</dbReference>
<comment type="caution">
    <text evidence="6">The sequence shown here is derived from an EMBL/GenBank/DDBJ whole genome shotgun (WGS) entry which is preliminary data.</text>
</comment>
<evidence type="ECO:0000256" key="3">
    <source>
        <dbReference type="ARBA" id="ARBA00023163"/>
    </source>
</evidence>
<dbReference type="GO" id="GO:0003700">
    <property type="term" value="F:DNA-binding transcription factor activity"/>
    <property type="evidence" value="ECO:0007669"/>
    <property type="project" value="TreeGrafter"/>
</dbReference>
<dbReference type="EMBL" id="JPPY01000207">
    <property type="protein sequence ID" value="KND26599.1"/>
    <property type="molecule type" value="Genomic_DNA"/>
</dbReference>
<evidence type="ECO:0000313" key="6">
    <source>
        <dbReference type="EMBL" id="KND26599.1"/>
    </source>
</evidence>
<dbReference type="OrthoDB" id="5185169at2"/>
<feature type="DNA-binding region" description="H-T-H motif" evidence="4">
    <location>
        <begin position="36"/>
        <end position="55"/>
    </location>
</feature>
<accession>A0A0L0JMD3</accession>
<dbReference type="Gene3D" id="1.10.357.10">
    <property type="entry name" value="Tetracycline Repressor, domain 2"/>
    <property type="match status" value="1"/>
</dbReference>
<feature type="domain" description="HTH tetR-type" evidence="5">
    <location>
        <begin position="13"/>
        <end position="73"/>
    </location>
</feature>
<dbReference type="InterPro" id="IPR050109">
    <property type="entry name" value="HTH-type_TetR-like_transc_reg"/>
</dbReference>
<keyword evidence="3" id="KW-0804">Transcription</keyword>
<evidence type="ECO:0000256" key="1">
    <source>
        <dbReference type="ARBA" id="ARBA00023015"/>
    </source>
</evidence>
<evidence type="ECO:0000256" key="2">
    <source>
        <dbReference type="ARBA" id="ARBA00023125"/>
    </source>
</evidence>